<dbReference type="Proteomes" id="UP001165363">
    <property type="component" value="Unassembled WGS sequence"/>
</dbReference>
<dbReference type="SUPFAM" id="SSF55073">
    <property type="entry name" value="Nucleotide cyclase"/>
    <property type="match status" value="1"/>
</dbReference>
<organism evidence="2 3">
    <name type="scientific">Sphingomonas alba</name>
    <dbReference type="NCBI Taxonomy" id="2908208"/>
    <lineage>
        <taxon>Bacteria</taxon>
        <taxon>Pseudomonadati</taxon>
        <taxon>Pseudomonadota</taxon>
        <taxon>Alphaproteobacteria</taxon>
        <taxon>Sphingomonadales</taxon>
        <taxon>Sphingomonadaceae</taxon>
        <taxon>Sphingomonas</taxon>
    </lineage>
</organism>
<dbReference type="SMART" id="SM00044">
    <property type="entry name" value="CYCc"/>
    <property type="match status" value="1"/>
</dbReference>
<sequence length="276" mass="29497">MPLYMDIHTVPGATPEALKQAHDADVAVQNKHHVCYHKYWFNEQAGKVFCLVEAPNAEAAAAVHREAHGLVAEKIIEIDPDMADGMLGPGVVSMAGAVMMPEELDRRDNGIRSIMFTDIVGSTEATSRFGDDAAIAMLGTHDLIVRTSINDHDGREVKHTGDGIMAAFNSAANAVKSACKIIGELNEHNSGDPEFPVMVRVGISAGEPVEQASDLFGSTVQLAARLCAQAEPGQVLVSNVVSDLCLGKNLKFYDAGECELKGFEGKIPTRAVEIIC</sequence>
<dbReference type="CDD" id="cd07302">
    <property type="entry name" value="CHD"/>
    <property type="match status" value="1"/>
</dbReference>
<dbReference type="PANTHER" id="PTHR43081">
    <property type="entry name" value="ADENYLATE CYCLASE, TERMINAL-DIFFERENTIATION SPECIFIC-RELATED"/>
    <property type="match status" value="1"/>
</dbReference>
<dbReference type="PANTHER" id="PTHR43081:SF19">
    <property type="entry name" value="PH-SENSITIVE ADENYLATE CYCLASE RV1264"/>
    <property type="match status" value="1"/>
</dbReference>
<proteinExistence type="predicted"/>
<reference evidence="2" key="1">
    <citation type="submission" date="2022-05" db="EMBL/GenBank/DDBJ databases">
        <authorList>
            <person name="Jo J.-H."/>
            <person name="Im W.-T."/>
        </authorList>
    </citation>
    <scope>NUCLEOTIDE SEQUENCE</scope>
    <source>
        <strain evidence="2">SE158</strain>
    </source>
</reference>
<protein>
    <submittedName>
        <fullName evidence="2">DUF4242 domain-containing protein</fullName>
    </submittedName>
</protein>
<feature type="domain" description="Guanylate cyclase" evidence="1">
    <location>
        <begin position="113"/>
        <end position="227"/>
    </location>
</feature>
<evidence type="ECO:0000313" key="3">
    <source>
        <dbReference type="Proteomes" id="UP001165363"/>
    </source>
</evidence>
<dbReference type="InterPro" id="IPR050697">
    <property type="entry name" value="Adenylyl/Guanylyl_Cyclase_3/4"/>
</dbReference>
<name>A0ABT0RKU8_9SPHN</name>
<dbReference type="InterPro" id="IPR029787">
    <property type="entry name" value="Nucleotide_cyclase"/>
</dbReference>
<dbReference type="RefSeq" id="WP_249847021.1">
    <property type="nucleotide sequence ID" value="NZ_JAMGBD010000001.1"/>
</dbReference>
<dbReference type="InterPro" id="IPR025336">
    <property type="entry name" value="SCO4226-like"/>
</dbReference>
<dbReference type="PROSITE" id="PS50125">
    <property type="entry name" value="GUANYLATE_CYCLASE_2"/>
    <property type="match status" value="1"/>
</dbReference>
<evidence type="ECO:0000259" key="1">
    <source>
        <dbReference type="PROSITE" id="PS50125"/>
    </source>
</evidence>
<gene>
    <name evidence="2" type="ORF">LZ536_04045</name>
</gene>
<dbReference type="InterPro" id="IPR042557">
    <property type="entry name" value="SCO4226"/>
</dbReference>
<keyword evidence="3" id="KW-1185">Reference proteome</keyword>
<comment type="caution">
    <text evidence="2">The sequence shown here is derived from an EMBL/GenBank/DDBJ whole genome shotgun (WGS) entry which is preliminary data.</text>
</comment>
<dbReference type="Gene3D" id="3.30.70.1230">
    <property type="entry name" value="Nucleotide cyclase"/>
    <property type="match status" value="1"/>
</dbReference>
<dbReference type="Pfam" id="PF00211">
    <property type="entry name" value="Guanylate_cyc"/>
    <property type="match status" value="1"/>
</dbReference>
<evidence type="ECO:0000313" key="2">
    <source>
        <dbReference type="EMBL" id="MCL6683077.1"/>
    </source>
</evidence>
<dbReference type="Gene3D" id="3.30.70.3090">
    <property type="entry name" value="ORF SCO4226, nickel-binding ferredoxin-like monomer"/>
    <property type="match status" value="1"/>
</dbReference>
<dbReference type="EMBL" id="JAMGBD010000001">
    <property type="protein sequence ID" value="MCL6683077.1"/>
    <property type="molecule type" value="Genomic_DNA"/>
</dbReference>
<accession>A0ABT0RKU8</accession>
<dbReference type="Pfam" id="PF14026">
    <property type="entry name" value="SCO4226-like"/>
    <property type="match status" value="1"/>
</dbReference>
<dbReference type="InterPro" id="IPR001054">
    <property type="entry name" value="A/G_cyclase"/>
</dbReference>